<keyword evidence="6 7" id="KW-0998">Cell outer membrane</keyword>
<reference evidence="10 11" key="1">
    <citation type="submission" date="2019-02" db="EMBL/GenBank/DDBJ databases">
        <title>Prokaryotic population dynamics and viral predation in marine succession experiment using metagenomics: the confinement effect.</title>
        <authorList>
            <person name="Haro-Moreno J.M."/>
            <person name="Rodriguez-Valera F."/>
            <person name="Lopez-Perez M."/>
        </authorList>
    </citation>
    <scope>NUCLEOTIDE SEQUENCE [LARGE SCALE GENOMIC DNA]</scope>
    <source>
        <strain evidence="10">MED-G158</strain>
    </source>
</reference>
<organism evidence="10 11">
    <name type="scientific">OM182 bacterium</name>
    <dbReference type="NCBI Taxonomy" id="2510334"/>
    <lineage>
        <taxon>Bacteria</taxon>
        <taxon>Pseudomonadati</taxon>
        <taxon>Pseudomonadota</taxon>
        <taxon>Gammaproteobacteria</taxon>
        <taxon>OMG group</taxon>
        <taxon>OM182 clade</taxon>
    </lineage>
</organism>
<keyword evidence="5 7" id="KW-0472">Membrane</keyword>
<feature type="chain" id="PRO_5021998573" evidence="8">
    <location>
        <begin position="29"/>
        <end position="654"/>
    </location>
</feature>
<dbReference type="EMBL" id="SHAH01000062">
    <property type="protein sequence ID" value="RZO75274.1"/>
    <property type="molecule type" value="Genomic_DNA"/>
</dbReference>
<dbReference type="PROSITE" id="PS52016">
    <property type="entry name" value="TONB_DEPENDENT_REC_3"/>
    <property type="match status" value="1"/>
</dbReference>
<feature type="domain" description="TonB-dependent receptor plug" evidence="9">
    <location>
        <begin position="81"/>
        <end position="167"/>
    </location>
</feature>
<evidence type="ECO:0000256" key="2">
    <source>
        <dbReference type="ARBA" id="ARBA00022448"/>
    </source>
</evidence>
<evidence type="ECO:0000256" key="5">
    <source>
        <dbReference type="ARBA" id="ARBA00023136"/>
    </source>
</evidence>
<dbReference type="GO" id="GO:0044718">
    <property type="term" value="P:siderophore transmembrane transport"/>
    <property type="evidence" value="ECO:0007669"/>
    <property type="project" value="TreeGrafter"/>
</dbReference>
<dbReference type="Gene3D" id="2.40.170.20">
    <property type="entry name" value="TonB-dependent receptor, beta-barrel domain"/>
    <property type="match status" value="1"/>
</dbReference>
<dbReference type="PANTHER" id="PTHR30069:SF40">
    <property type="entry name" value="TONB-DEPENDENT RECEPTOR NMB0964-RELATED"/>
    <property type="match status" value="1"/>
</dbReference>
<evidence type="ECO:0000256" key="1">
    <source>
        <dbReference type="ARBA" id="ARBA00004571"/>
    </source>
</evidence>
<dbReference type="InterPro" id="IPR012910">
    <property type="entry name" value="Plug_dom"/>
</dbReference>
<dbReference type="PANTHER" id="PTHR30069">
    <property type="entry name" value="TONB-DEPENDENT OUTER MEMBRANE RECEPTOR"/>
    <property type="match status" value="1"/>
</dbReference>
<dbReference type="InterPro" id="IPR037066">
    <property type="entry name" value="Plug_dom_sf"/>
</dbReference>
<dbReference type="GO" id="GO:0015344">
    <property type="term" value="F:siderophore uptake transmembrane transporter activity"/>
    <property type="evidence" value="ECO:0007669"/>
    <property type="project" value="TreeGrafter"/>
</dbReference>
<evidence type="ECO:0000259" key="9">
    <source>
        <dbReference type="Pfam" id="PF07715"/>
    </source>
</evidence>
<comment type="subcellular location">
    <subcellularLocation>
        <location evidence="1 7">Cell outer membrane</location>
        <topology evidence="1 7">Multi-pass membrane protein</topology>
    </subcellularLocation>
</comment>
<accession>A0A520RYM8</accession>
<dbReference type="Proteomes" id="UP000320404">
    <property type="component" value="Unassembled WGS sequence"/>
</dbReference>
<proteinExistence type="inferred from homology"/>
<feature type="signal peptide" evidence="8">
    <location>
        <begin position="1"/>
        <end position="28"/>
    </location>
</feature>
<dbReference type="Pfam" id="PF07715">
    <property type="entry name" value="Plug"/>
    <property type="match status" value="1"/>
</dbReference>
<keyword evidence="8" id="KW-0732">Signal</keyword>
<dbReference type="InterPro" id="IPR039426">
    <property type="entry name" value="TonB-dep_rcpt-like"/>
</dbReference>
<evidence type="ECO:0000256" key="7">
    <source>
        <dbReference type="PROSITE-ProRule" id="PRU01360"/>
    </source>
</evidence>
<dbReference type="SUPFAM" id="SSF56935">
    <property type="entry name" value="Porins"/>
    <property type="match status" value="1"/>
</dbReference>
<dbReference type="AlphaFoldDB" id="A0A520RYM8"/>
<dbReference type="InterPro" id="IPR036942">
    <property type="entry name" value="Beta-barrel_TonB_sf"/>
</dbReference>
<keyword evidence="10" id="KW-0675">Receptor</keyword>
<dbReference type="GO" id="GO:0009279">
    <property type="term" value="C:cell outer membrane"/>
    <property type="evidence" value="ECO:0007669"/>
    <property type="project" value="UniProtKB-SubCell"/>
</dbReference>
<protein>
    <submittedName>
        <fullName evidence="10">TonB-dependent receptor</fullName>
    </submittedName>
</protein>
<comment type="caution">
    <text evidence="10">The sequence shown here is derived from an EMBL/GenBank/DDBJ whole genome shotgun (WGS) entry which is preliminary data.</text>
</comment>
<keyword evidence="3 7" id="KW-1134">Transmembrane beta strand</keyword>
<keyword evidence="4 7" id="KW-0812">Transmembrane</keyword>
<gene>
    <name evidence="10" type="ORF">EVA69_04500</name>
</gene>
<evidence type="ECO:0000256" key="6">
    <source>
        <dbReference type="ARBA" id="ARBA00023237"/>
    </source>
</evidence>
<evidence type="ECO:0000256" key="4">
    <source>
        <dbReference type="ARBA" id="ARBA00022692"/>
    </source>
</evidence>
<name>A0A520RYM8_9GAMM</name>
<sequence length="654" mass="71822">METTVLAYSQYFTLSILTCLFLSAPVLAQEVVANGAYADSGGNAAAGSPVAVIESISVATTRHRQGETLISEYVGIDELATATGSLSEALALQPSVSLNGQPGLFQTLNIRGLARQRVQSFLNGMRLTSERRAGVSASFLDPLLLGGVEIIQGPASTYYGSGALAGALQLLLREDAPPWLSTGFASDGNERNLAAGTGNANYSAGIALRQRGDGKTVKGDTKFDRFDQLSAYYQRQFNVGAYSVDWQLIGSKAADIGKDNSQFPLERIVLYPEENHLLSQVKLSGTGDWAARLSLHYQDLLTRETRGTRSAIQGLESRVSEVANRSMDIGFTLEDRWQAGQLSGQYGFDYFGRRGVNARQDDFILSRLLGSTQSLDDGEENESALFATANRDFNFASVHLGGRWTYFTQSDSKSEKISQSRGSYFLTVRKPLGDWNLSLSYGTSSRFASLTERLFIGTTGRGQVVGNQNLLPEDSSELVIGIDYQSERLAIELHRFAMDIDDFIERITLDENTLSYRNLLSGDLRGWQYRVALFPSNAWQLALSGQRVTGNSDSENTLIDIPAARHQVDLSYSAPSWSLNVSLRRRLDKKDFGATERALQAANIGALSFRIDLSDRWQMQAGIENLFDETYFSSADALSTLAIGREFTMGFHFR</sequence>
<evidence type="ECO:0000256" key="8">
    <source>
        <dbReference type="SAM" id="SignalP"/>
    </source>
</evidence>
<comment type="similarity">
    <text evidence="7">Belongs to the TonB-dependent receptor family.</text>
</comment>
<keyword evidence="2 7" id="KW-0813">Transport</keyword>
<evidence type="ECO:0000256" key="3">
    <source>
        <dbReference type="ARBA" id="ARBA00022452"/>
    </source>
</evidence>
<evidence type="ECO:0000313" key="10">
    <source>
        <dbReference type="EMBL" id="RZO75274.1"/>
    </source>
</evidence>
<dbReference type="Gene3D" id="2.170.130.10">
    <property type="entry name" value="TonB-dependent receptor, plug domain"/>
    <property type="match status" value="1"/>
</dbReference>
<evidence type="ECO:0000313" key="11">
    <source>
        <dbReference type="Proteomes" id="UP000320404"/>
    </source>
</evidence>